<dbReference type="Pfam" id="PF07460">
    <property type="entry name" value="NUMOD3"/>
    <property type="match status" value="3"/>
</dbReference>
<reference evidence="3 4" key="1">
    <citation type="submission" date="2018-03" db="EMBL/GenBank/DDBJ databases">
        <title>Draft genome of Deinococcus sp. OD32.</title>
        <authorList>
            <person name="Wang X.-P."/>
            <person name="Du Z.-J."/>
        </authorList>
    </citation>
    <scope>NUCLEOTIDE SEQUENCE [LARGE SCALE GENOMIC DNA]</scope>
    <source>
        <strain evidence="3 4">OD32</strain>
    </source>
</reference>
<organism evidence="3 4">
    <name type="scientific">Deinococcus arcticus</name>
    <dbReference type="NCBI Taxonomy" id="2136176"/>
    <lineage>
        <taxon>Bacteria</taxon>
        <taxon>Thermotogati</taxon>
        <taxon>Deinococcota</taxon>
        <taxon>Deinococci</taxon>
        <taxon>Deinococcales</taxon>
        <taxon>Deinococcaceae</taxon>
        <taxon>Deinococcus</taxon>
    </lineage>
</organism>
<keyword evidence="4" id="KW-1185">Reference proteome</keyword>
<dbReference type="InterPro" id="IPR048681">
    <property type="entry name" value="I-TevI_DNA-bd"/>
</dbReference>
<dbReference type="InterPro" id="IPR035901">
    <property type="entry name" value="GIY-YIG_endonuc_sf"/>
</dbReference>
<name>A0A2T3W6L6_9DEIO</name>
<dbReference type="GO" id="GO:0004519">
    <property type="term" value="F:endonuclease activity"/>
    <property type="evidence" value="ECO:0007669"/>
    <property type="project" value="InterPro"/>
</dbReference>
<evidence type="ECO:0000256" key="1">
    <source>
        <dbReference type="ARBA" id="ARBA00010045"/>
    </source>
</evidence>
<dbReference type="CDD" id="cd10437">
    <property type="entry name" value="GIY-YIG_HE_I-TevI_like"/>
    <property type="match status" value="1"/>
</dbReference>
<dbReference type="SUPFAM" id="SSF82771">
    <property type="entry name" value="GIY-YIG endonuclease"/>
    <property type="match status" value="1"/>
</dbReference>
<dbReference type="PROSITE" id="PS50164">
    <property type="entry name" value="GIY_YIG"/>
    <property type="match status" value="1"/>
</dbReference>
<dbReference type="NCBIfam" id="TIGR01453">
    <property type="entry name" value="grpIintron_endo"/>
    <property type="match status" value="1"/>
</dbReference>
<dbReference type="SUPFAM" id="SSF64496">
    <property type="entry name" value="DNA-binding domain of intron-encoded endonucleases"/>
    <property type="match status" value="2"/>
</dbReference>
<dbReference type="SMART" id="SM00465">
    <property type="entry name" value="GIYc"/>
    <property type="match status" value="1"/>
</dbReference>
<accession>A0A2T3W6L6</accession>
<gene>
    <name evidence="3" type="ORF">C8263_11915</name>
</gene>
<comment type="caution">
    <text evidence="3">The sequence shown here is derived from an EMBL/GenBank/DDBJ whole genome shotgun (WGS) entry which is preliminary data.</text>
</comment>
<dbReference type="RefSeq" id="WP_107138359.1">
    <property type="nucleotide sequence ID" value="NZ_PYSV01000011.1"/>
</dbReference>
<dbReference type="EMBL" id="PYSV01000011">
    <property type="protein sequence ID" value="PTA67538.1"/>
    <property type="molecule type" value="Genomic_DNA"/>
</dbReference>
<dbReference type="Proteomes" id="UP000240317">
    <property type="component" value="Unassembled WGS sequence"/>
</dbReference>
<sequence>MSGGIYEIRNTVNGKYYIGRAECFRMRFNQHRYKLGHGRHHRLYLRRAWTKYGEEAFEFVAVAECDLEAAIQLETARLQSGDERPYNVSRFSGGGDLVSQHPEREQILARRSEGARRRMASLTLQERVRLYGRAGEQNGMYGRRHTEASRRQMSETIRRMVKRGVEHPSFGLKRSATTRAKLFKIASARLGQKNPFYGKSHSQATKDKLAAGRCGSQPTNVRAVVADGLQYRSVKDAARHLGIPSALVIYRIKSPKYAYSYAATAPQGQAEQSAS</sequence>
<dbReference type="OrthoDB" id="2885760at2"/>
<dbReference type="InterPro" id="IPR000305">
    <property type="entry name" value="GIY-YIG_endonuc"/>
</dbReference>
<protein>
    <recommendedName>
        <fullName evidence="2">GIY-YIG domain-containing protein</fullName>
    </recommendedName>
</protein>
<evidence type="ECO:0000313" key="4">
    <source>
        <dbReference type="Proteomes" id="UP000240317"/>
    </source>
</evidence>
<feature type="domain" description="GIY-YIG" evidence="2">
    <location>
        <begin position="1"/>
        <end position="88"/>
    </location>
</feature>
<dbReference type="InterPro" id="IPR003611">
    <property type="entry name" value="NUMOD3"/>
</dbReference>
<evidence type="ECO:0000313" key="3">
    <source>
        <dbReference type="EMBL" id="PTA67538.1"/>
    </source>
</evidence>
<dbReference type="AlphaFoldDB" id="A0A2T3W6L6"/>
<dbReference type="Gene3D" id="3.40.1440.10">
    <property type="entry name" value="GIY-YIG endonuclease"/>
    <property type="match status" value="1"/>
</dbReference>
<proteinExistence type="predicted"/>
<dbReference type="GO" id="GO:0003677">
    <property type="term" value="F:DNA binding"/>
    <property type="evidence" value="ECO:0007669"/>
    <property type="project" value="InterPro"/>
</dbReference>
<dbReference type="Pfam" id="PF01541">
    <property type="entry name" value="GIY-YIG"/>
    <property type="match status" value="1"/>
</dbReference>
<dbReference type="Pfam" id="PF20987">
    <property type="entry name" value="I-TevI_DNA-bd"/>
    <property type="match status" value="1"/>
</dbReference>
<comment type="similarity">
    <text evidence="1">To endonucleases of group I introns of fungi and phage.</text>
</comment>
<evidence type="ECO:0000259" key="2">
    <source>
        <dbReference type="PROSITE" id="PS50164"/>
    </source>
</evidence>
<dbReference type="InterPro" id="IPR006350">
    <property type="entry name" value="Intron_endoG1"/>
</dbReference>
<dbReference type="SMART" id="SM00496">
    <property type="entry name" value="IENR2"/>
    <property type="match status" value="3"/>
</dbReference>